<dbReference type="PANTHER" id="PTHR36175">
    <property type="entry name" value="CYANOPHYCINASE"/>
    <property type="match status" value="1"/>
</dbReference>
<evidence type="ECO:0000256" key="2">
    <source>
        <dbReference type="ARBA" id="ARBA00002039"/>
    </source>
</evidence>
<keyword evidence="10" id="KW-0121">Carboxypeptidase</keyword>
<feature type="chain" id="PRO_5032928482" description="Cyanophycinase" evidence="9">
    <location>
        <begin position="26"/>
        <end position="419"/>
    </location>
</feature>
<evidence type="ECO:0000256" key="9">
    <source>
        <dbReference type="SAM" id="SignalP"/>
    </source>
</evidence>
<evidence type="ECO:0000313" key="10">
    <source>
        <dbReference type="EMBL" id="MBB4010949.1"/>
    </source>
</evidence>
<comment type="similarity">
    <text evidence="3">Belongs to the peptidase S51 family.</text>
</comment>
<keyword evidence="6" id="KW-0645">Protease</keyword>
<dbReference type="InterPro" id="IPR011811">
    <property type="entry name" value="Peptidase_S51_cyanophycinase"/>
</dbReference>
<dbReference type="EC" id="3.4.15.6" evidence="4"/>
<evidence type="ECO:0000256" key="3">
    <source>
        <dbReference type="ARBA" id="ARBA00006534"/>
    </source>
</evidence>
<dbReference type="Proteomes" id="UP000561045">
    <property type="component" value="Unassembled WGS sequence"/>
</dbReference>
<comment type="catalytic activity">
    <reaction evidence="1">
        <text>[L-4-(L-arginin-2-N-yl)aspartate](n) + H2O = [L-4-(L-arginin-2-N-yl)aspartate](n-1) + L-4-(L-arginin-2-N-yl)aspartate</text>
        <dbReference type="Rhea" id="RHEA:12845"/>
        <dbReference type="Rhea" id="RHEA-COMP:13728"/>
        <dbReference type="Rhea" id="RHEA-COMP:13734"/>
        <dbReference type="ChEBI" id="CHEBI:15377"/>
        <dbReference type="ChEBI" id="CHEBI:137986"/>
        <dbReference type="ChEBI" id="CHEBI:137991"/>
        <dbReference type="EC" id="3.4.15.6"/>
    </reaction>
</comment>
<evidence type="ECO:0000313" key="11">
    <source>
        <dbReference type="Proteomes" id="UP000561045"/>
    </source>
</evidence>
<dbReference type="SUPFAM" id="SSF52317">
    <property type="entry name" value="Class I glutamine amidotransferase-like"/>
    <property type="match status" value="1"/>
</dbReference>
<gene>
    <name evidence="10" type="ORF">GGR36_000257</name>
</gene>
<proteinExistence type="inferred from homology"/>
<dbReference type="Gene3D" id="3.40.50.880">
    <property type="match status" value="1"/>
</dbReference>
<evidence type="ECO:0000256" key="4">
    <source>
        <dbReference type="ARBA" id="ARBA00013115"/>
    </source>
</evidence>
<dbReference type="GO" id="GO:0004180">
    <property type="term" value="F:carboxypeptidase activity"/>
    <property type="evidence" value="ECO:0007669"/>
    <property type="project" value="UniProtKB-KW"/>
</dbReference>
<dbReference type="EMBL" id="JACIET010000001">
    <property type="protein sequence ID" value="MBB4010949.1"/>
    <property type="molecule type" value="Genomic_DNA"/>
</dbReference>
<organism evidence="10 11">
    <name type="scientific">Niveibacterium umoris</name>
    <dbReference type="NCBI Taxonomy" id="1193620"/>
    <lineage>
        <taxon>Bacteria</taxon>
        <taxon>Pseudomonadati</taxon>
        <taxon>Pseudomonadota</taxon>
        <taxon>Betaproteobacteria</taxon>
        <taxon>Rhodocyclales</taxon>
        <taxon>Rhodocyclaceae</taxon>
        <taxon>Niveibacterium</taxon>
    </lineage>
</organism>
<evidence type="ECO:0000256" key="1">
    <source>
        <dbReference type="ARBA" id="ARBA00001092"/>
    </source>
</evidence>
<dbReference type="GO" id="GO:0008241">
    <property type="term" value="F:peptidyl-dipeptidase activity"/>
    <property type="evidence" value="ECO:0007669"/>
    <property type="project" value="UniProtKB-EC"/>
</dbReference>
<dbReference type="GO" id="GO:0006508">
    <property type="term" value="P:proteolysis"/>
    <property type="evidence" value="ECO:0007669"/>
    <property type="project" value="UniProtKB-KW"/>
</dbReference>
<reference evidence="10 11" key="1">
    <citation type="submission" date="2020-08" db="EMBL/GenBank/DDBJ databases">
        <title>Genomic Encyclopedia of Type Strains, Phase IV (KMG-IV): sequencing the most valuable type-strain genomes for metagenomic binning, comparative biology and taxonomic classification.</title>
        <authorList>
            <person name="Goeker M."/>
        </authorList>
    </citation>
    <scope>NUCLEOTIDE SEQUENCE [LARGE SCALE GENOMIC DNA]</scope>
    <source>
        <strain evidence="10 11">DSM 106739</strain>
    </source>
</reference>
<keyword evidence="9" id="KW-0732">Signal</keyword>
<keyword evidence="11" id="KW-1185">Reference proteome</keyword>
<dbReference type="InterPro" id="IPR029062">
    <property type="entry name" value="Class_I_gatase-like"/>
</dbReference>
<evidence type="ECO:0000256" key="7">
    <source>
        <dbReference type="ARBA" id="ARBA00022801"/>
    </source>
</evidence>
<evidence type="ECO:0000256" key="6">
    <source>
        <dbReference type="ARBA" id="ARBA00022670"/>
    </source>
</evidence>
<comment type="caution">
    <text evidence="10">The sequence shown here is derived from an EMBL/GenBank/DDBJ whole genome shotgun (WGS) entry which is preliminary data.</text>
</comment>
<protein>
    <recommendedName>
        <fullName evidence="5">Cyanophycinase</fullName>
        <ecNumber evidence="4">3.4.15.6</ecNumber>
    </recommendedName>
</protein>
<dbReference type="GO" id="GO:0008236">
    <property type="term" value="F:serine-type peptidase activity"/>
    <property type="evidence" value="ECO:0007669"/>
    <property type="project" value="UniProtKB-KW"/>
</dbReference>
<name>A0A840BH50_9RHOO</name>
<keyword evidence="8" id="KW-0720">Serine protease</keyword>
<evidence type="ECO:0000256" key="5">
    <source>
        <dbReference type="ARBA" id="ARBA00015719"/>
    </source>
</evidence>
<accession>A0A840BH50</accession>
<dbReference type="RefSeq" id="WP_183631060.1">
    <property type="nucleotide sequence ID" value="NZ_BAABLE010000011.1"/>
</dbReference>
<dbReference type="PANTHER" id="PTHR36175:SF1">
    <property type="entry name" value="CYANOPHYCINASE"/>
    <property type="match status" value="1"/>
</dbReference>
<sequence length="419" mass="45004">MMIRIQTLMRCALPLAMLASGAANAADALPATGYAVPIGGALKFDNEAVWARLVELAGGPGARFVVLATAAGNPQRSGKQIADALTRRGAQVDVLPVAPRLEGFDAEQAVRDPALVERVRAARGVFFSGGAQERIVDTLAPGGQESPLLAAIRDLHRRGGVVAGTSAGAAIMSSVMFRDAQDVMGILKGRLREGQEIDRGLGFVGPSLFVDQHFLKRGRVGRMLPLMLARGYKLGIGVEENSAAVVHGDQIEVLGGKGALLVDLHDATQDASQGVFNLRGARISYLDRGDRYDMATRTVLPSQAKLSDHKVDPNAADFKPFFANDPFYLDILGDSAIVNAMGNLIDNAGREVFGLAYDMRPKADDPRPELGFEFRLYKKADSVGWFTGSFGGEDYTVANLYLDVTPVRVKQPLYTPWHK</sequence>
<evidence type="ECO:0000256" key="8">
    <source>
        <dbReference type="ARBA" id="ARBA00022825"/>
    </source>
</evidence>
<keyword evidence="7 10" id="KW-0378">Hydrolase</keyword>
<feature type="signal peptide" evidence="9">
    <location>
        <begin position="1"/>
        <end position="25"/>
    </location>
</feature>
<dbReference type="Pfam" id="PF03575">
    <property type="entry name" value="Peptidase_S51"/>
    <property type="match status" value="1"/>
</dbReference>
<dbReference type="CDD" id="cd03145">
    <property type="entry name" value="GAT1_cyanophycinase"/>
    <property type="match status" value="1"/>
</dbReference>
<dbReference type="NCBIfam" id="TIGR02069">
    <property type="entry name" value="cyanophycinase"/>
    <property type="match status" value="1"/>
</dbReference>
<dbReference type="AlphaFoldDB" id="A0A840BH50"/>
<dbReference type="InterPro" id="IPR005320">
    <property type="entry name" value="Peptidase_S51"/>
</dbReference>
<comment type="function">
    <text evidence="2">Exopeptidase that catalyzes the hydrolytic cleavage of multi-L-arginyl-poly-L-aspartic acid (cyanophycin; a water-insoluble reserve polymer) into aspartate-arginine dipeptides.</text>
</comment>